<gene>
    <name evidence="2" type="ORF">CDD82_732</name>
</gene>
<evidence type="ECO:0000313" key="3">
    <source>
        <dbReference type="Proteomes" id="UP000224854"/>
    </source>
</evidence>
<feature type="compositionally biased region" description="Basic and acidic residues" evidence="1">
    <location>
        <begin position="125"/>
        <end position="143"/>
    </location>
</feature>
<evidence type="ECO:0000256" key="1">
    <source>
        <dbReference type="SAM" id="MobiDB-lite"/>
    </source>
</evidence>
<comment type="caution">
    <text evidence="2">The sequence shown here is derived from an EMBL/GenBank/DDBJ whole genome shotgun (WGS) entry which is preliminary data.</text>
</comment>
<feature type="compositionally biased region" description="Polar residues" evidence="1">
    <location>
        <begin position="97"/>
        <end position="122"/>
    </location>
</feature>
<dbReference type="EMBL" id="NJEU01000119">
    <property type="protein sequence ID" value="PHH81452.1"/>
    <property type="molecule type" value="Genomic_DNA"/>
</dbReference>
<dbReference type="AlphaFoldDB" id="A0A2C5ZNQ0"/>
<organism evidence="2 3">
    <name type="scientific">Ophiocordyceps australis</name>
    <dbReference type="NCBI Taxonomy" id="1399860"/>
    <lineage>
        <taxon>Eukaryota</taxon>
        <taxon>Fungi</taxon>
        <taxon>Dikarya</taxon>
        <taxon>Ascomycota</taxon>
        <taxon>Pezizomycotina</taxon>
        <taxon>Sordariomycetes</taxon>
        <taxon>Hypocreomycetidae</taxon>
        <taxon>Hypocreales</taxon>
        <taxon>Ophiocordycipitaceae</taxon>
        <taxon>Ophiocordyceps</taxon>
    </lineage>
</organism>
<protein>
    <submittedName>
        <fullName evidence="2">Uncharacterized protein</fullName>
    </submittedName>
</protein>
<dbReference type="PANTHER" id="PTHR42090:SF1">
    <property type="match status" value="1"/>
</dbReference>
<name>A0A2C5ZNQ0_9HYPO</name>
<feature type="compositionally biased region" description="Basic and acidic residues" evidence="1">
    <location>
        <begin position="61"/>
        <end position="86"/>
    </location>
</feature>
<reference evidence="2 3" key="1">
    <citation type="submission" date="2017-06" db="EMBL/GenBank/DDBJ databases">
        <title>Ant-infecting Ophiocordyceps genomes reveal a high diversity of potential behavioral manipulation genes and a possible major role for enterotoxins.</title>
        <authorList>
            <person name="De Bekker C."/>
            <person name="Evans H.C."/>
            <person name="Brachmann A."/>
            <person name="Hughes D.P."/>
        </authorList>
    </citation>
    <scope>NUCLEOTIDE SEQUENCE [LARGE SCALE GENOMIC DNA]</scope>
    <source>
        <strain evidence="2 3">1348a</strain>
    </source>
</reference>
<dbReference type="PANTHER" id="PTHR42090">
    <property type="match status" value="1"/>
</dbReference>
<evidence type="ECO:0000313" key="2">
    <source>
        <dbReference type="EMBL" id="PHH81452.1"/>
    </source>
</evidence>
<sequence>MCIESAIDGDVTSDKLNARTGAQALNFPITVPLAMFPIPATRAIALLHCKQLHTCATRRLPYKDSQDRNSLRPRSAEHTKSGRDDDASQATKAAFDPQTTSPEAETRQAGDTLNASGANQALSKPRGDETDRHGQGAGKEVRKGGASGGASPPKGGSPGRV</sequence>
<feature type="region of interest" description="Disordered" evidence="1">
    <location>
        <begin position="60"/>
        <end position="161"/>
    </location>
</feature>
<proteinExistence type="predicted"/>
<keyword evidence="3" id="KW-1185">Reference proteome</keyword>
<dbReference type="Proteomes" id="UP000224854">
    <property type="component" value="Unassembled WGS sequence"/>
</dbReference>
<accession>A0A2C5ZNQ0</accession>
<dbReference type="OrthoDB" id="423498at2759"/>